<dbReference type="Proteomes" id="UP001187315">
    <property type="component" value="Unassembled WGS sequence"/>
</dbReference>
<dbReference type="GO" id="GO:0008270">
    <property type="term" value="F:zinc ion binding"/>
    <property type="evidence" value="ECO:0007669"/>
    <property type="project" value="UniProtKB-KW"/>
</dbReference>
<proteinExistence type="predicted"/>
<dbReference type="InterPro" id="IPR044066">
    <property type="entry name" value="TRIAD_supradom"/>
</dbReference>
<sequence length="282" mass="32062">MRKLNSQAGDSKSVADRTKMEQRRRHNPKDSTLKFVTRPDDITLDDDPNTQRLEMSCGHAVTPESLTAYCRSLLDQGHYKFPCPAIKKGTDTCGAEWPYMEVRRIALLTQEEQNHFEEKMAELAAAKYCEFNTCPGCSSYVERQDLTNLCVLCTICTSDTGERYEFCWQCLKTWKGPAPRSDKCGDRNCINLNLEKLLKCEDTTLPEVEDIVCPSLRACPTCGNLIEHDRSGCKNIICNRCHIEFCFSCLKITEDCLETSSHYEPCSDGVAPRQTSIPTWRK</sequence>
<evidence type="ECO:0000256" key="4">
    <source>
        <dbReference type="ARBA" id="ARBA00022771"/>
    </source>
</evidence>
<evidence type="ECO:0000256" key="3">
    <source>
        <dbReference type="ARBA" id="ARBA00022737"/>
    </source>
</evidence>
<evidence type="ECO:0000256" key="6">
    <source>
        <dbReference type="ARBA" id="ARBA00022833"/>
    </source>
</evidence>
<dbReference type="PROSITE" id="PS51873">
    <property type="entry name" value="TRIAD"/>
    <property type="match status" value="1"/>
</dbReference>
<keyword evidence="4" id="KW-0863">Zinc-finger</keyword>
<feature type="compositionally biased region" description="Polar residues" evidence="7">
    <location>
        <begin position="1"/>
        <end position="10"/>
    </location>
</feature>
<evidence type="ECO:0000256" key="5">
    <source>
        <dbReference type="ARBA" id="ARBA00022786"/>
    </source>
</evidence>
<feature type="region of interest" description="Disordered" evidence="7">
    <location>
        <begin position="1"/>
        <end position="48"/>
    </location>
</feature>
<protein>
    <recommendedName>
        <fullName evidence="8">RING-type domain-containing protein</fullName>
    </recommendedName>
</protein>
<dbReference type="SUPFAM" id="SSF57850">
    <property type="entry name" value="RING/U-box"/>
    <property type="match status" value="1"/>
</dbReference>
<evidence type="ECO:0000259" key="8">
    <source>
        <dbReference type="PROSITE" id="PS51873"/>
    </source>
</evidence>
<keyword evidence="3" id="KW-0677">Repeat</keyword>
<comment type="caution">
    <text evidence="9">The sequence shown here is derived from an EMBL/GenBank/DDBJ whole genome shotgun (WGS) entry which is preliminary data.</text>
</comment>
<evidence type="ECO:0000256" key="2">
    <source>
        <dbReference type="ARBA" id="ARBA00022723"/>
    </source>
</evidence>
<evidence type="ECO:0000313" key="10">
    <source>
        <dbReference type="Proteomes" id="UP001187315"/>
    </source>
</evidence>
<feature type="domain" description="RING-type" evidence="8">
    <location>
        <begin position="36"/>
        <end position="270"/>
    </location>
</feature>
<dbReference type="Gene3D" id="1.20.120.1750">
    <property type="match status" value="1"/>
</dbReference>
<evidence type="ECO:0000256" key="1">
    <source>
        <dbReference type="ARBA" id="ARBA00022679"/>
    </source>
</evidence>
<feature type="compositionally biased region" description="Basic and acidic residues" evidence="7">
    <location>
        <begin position="28"/>
        <end position="41"/>
    </location>
</feature>
<reference evidence="9" key="1">
    <citation type="submission" date="2023-08" db="EMBL/GenBank/DDBJ databases">
        <title>Pelteobagrus vachellii genome.</title>
        <authorList>
            <person name="Liu H."/>
        </authorList>
    </citation>
    <scope>NUCLEOTIDE SEQUENCE</scope>
    <source>
        <strain evidence="9">PRFRI_2022a</strain>
        <tissue evidence="9">Muscle</tissue>
    </source>
</reference>
<accession>A0AA88NKH0</accession>
<keyword evidence="2" id="KW-0479">Metal-binding</keyword>
<keyword evidence="10" id="KW-1185">Reference proteome</keyword>
<dbReference type="CDD" id="cd20336">
    <property type="entry name" value="Rcat_RBR"/>
    <property type="match status" value="1"/>
</dbReference>
<keyword evidence="1" id="KW-0808">Transferase</keyword>
<name>A0AA88NKH0_TACVA</name>
<dbReference type="EMBL" id="JAVHJS010000004">
    <property type="protein sequence ID" value="KAK2860424.1"/>
    <property type="molecule type" value="Genomic_DNA"/>
</dbReference>
<dbReference type="Pfam" id="PF22191">
    <property type="entry name" value="IBR_1"/>
    <property type="match status" value="1"/>
</dbReference>
<evidence type="ECO:0000313" key="9">
    <source>
        <dbReference type="EMBL" id="KAK2860424.1"/>
    </source>
</evidence>
<organism evidence="9 10">
    <name type="scientific">Tachysurus vachellii</name>
    <name type="common">Darkbarbel catfish</name>
    <name type="synonym">Pelteobagrus vachellii</name>
    <dbReference type="NCBI Taxonomy" id="175792"/>
    <lineage>
        <taxon>Eukaryota</taxon>
        <taxon>Metazoa</taxon>
        <taxon>Chordata</taxon>
        <taxon>Craniata</taxon>
        <taxon>Vertebrata</taxon>
        <taxon>Euteleostomi</taxon>
        <taxon>Actinopterygii</taxon>
        <taxon>Neopterygii</taxon>
        <taxon>Teleostei</taxon>
        <taxon>Ostariophysi</taxon>
        <taxon>Siluriformes</taxon>
        <taxon>Bagridae</taxon>
        <taxon>Tachysurus</taxon>
    </lineage>
</organism>
<evidence type="ECO:0000256" key="7">
    <source>
        <dbReference type="SAM" id="MobiDB-lite"/>
    </source>
</evidence>
<keyword evidence="5" id="KW-0833">Ubl conjugation pathway</keyword>
<dbReference type="AlphaFoldDB" id="A0AA88NKH0"/>
<gene>
    <name evidence="9" type="ORF">Q7C36_004590</name>
</gene>
<keyword evidence="6" id="KW-0862">Zinc</keyword>
<dbReference type="GO" id="GO:0016740">
    <property type="term" value="F:transferase activity"/>
    <property type="evidence" value="ECO:0007669"/>
    <property type="project" value="UniProtKB-KW"/>
</dbReference>